<name>A0ABT6PHQ0_9PSEU</name>
<sequence>MTEIPRAATPSAERVDPTEARKVAFAAFVGTALEWYDYFLYGTAASIVFDRLYFATEDPAVATLAAFASFAIGFVARPLGALLFGHLGDRIGRRRSLLITVTLISVVTGLIGLLPDFAAIGLAAPLLLTALRVLQGIAVGGEWGGAVTLAVEHAPPEQRGRFAALPQIGSPIGTLLSSGGFYLVAMLPDSSFDSWGWRLPFLAAFPLLGVALYLRRRVGESPLFERMLAEHDRASVPALELFRTAWRQVLIGVAASLIGIGGFYLLTTFVISYGSGTLELPKSLMLIATLVAAAAEVVTLIFGGRLADRFSPGKVCLWGGVLSALVAFPVFWMIDTRNPVLVVIAVTLGINCLSIPYAVSGSLLAGLFPVHLRYSGVAISSNLSGTLSGFVPLAASALLIAGDHRSWPVAALLLALALITALGGLLGHLNTRPQPQP</sequence>
<feature type="transmembrane region" description="Helical" evidence="7">
    <location>
        <begin position="249"/>
        <end position="271"/>
    </location>
</feature>
<dbReference type="PROSITE" id="PS00217">
    <property type="entry name" value="SUGAR_TRANSPORT_2"/>
    <property type="match status" value="1"/>
</dbReference>
<keyword evidence="6 7" id="KW-0472">Membrane</keyword>
<comment type="subcellular location">
    <subcellularLocation>
        <location evidence="1">Cell membrane</location>
        <topology evidence="1">Multi-pass membrane protein</topology>
    </subcellularLocation>
</comment>
<feature type="transmembrane region" description="Helical" evidence="7">
    <location>
        <begin position="195"/>
        <end position="214"/>
    </location>
</feature>
<gene>
    <name evidence="9" type="ORF">QFW96_02805</name>
</gene>
<feature type="transmembrane region" description="Helical" evidence="7">
    <location>
        <begin position="283"/>
        <end position="303"/>
    </location>
</feature>
<dbReference type="InterPro" id="IPR020846">
    <property type="entry name" value="MFS_dom"/>
</dbReference>
<dbReference type="SUPFAM" id="SSF103473">
    <property type="entry name" value="MFS general substrate transporter"/>
    <property type="match status" value="1"/>
</dbReference>
<dbReference type="Proteomes" id="UP001237595">
    <property type="component" value="Unassembled WGS sequence"/>
</dbReference>
<dbReference type="RefSeq" id="WP_281453875.1">
    <property type="nucleotide sequence ID" value="NZ_JASAOF010000001.1"/>
</dbReference>
<dbReference type="InterPro" id="IPR005829">
    <property type="entry name" value="Sugar_transporter_CS"/>
</dbReference>
<evidence type="ECO:0000256" key="3">
    <source>
        <dbReference type="ARBA" id="ARBA00022475"/>
    </source>
</evidence>
<accession>A0ABT6PHQ0</accession>
<dbReference type="CDD" id="cd17369">
    <property type="entry name" value="MFS_ShiA_like"/>
    <property type="match status" value="1"/>
</dbReference>
<dbReference type="PANTHER" id="PTHR43045:SF1">
    <property type="entry name" value="SHIKIMATE TRANSPORTER"/>
    <property type="match status" value="1"/>
</dbReference>
<evidence type="ECO:0000256" key="6">
    <source>
        <dbReference type="ARBA" id="ARBA00023136"/>
    </source>
</evidence>
<keyword evidence="4 7" id="KW-0812">Transmembrane</keyword>
<feature type="transmembrane region" description="Helical" evidence="7">
    <location>
        <begin position="97"/>
        <end position="124"/>
    </location>
</feature>
<dbReference type="InterPro" id="IPR036259">
    <property type="entry name" value="MFS_trans_sf"/>
</dbReference>
<evidence type="ECO:0000256" key="1">
    <source>
        <dbReference type="ARBA" id="ARBA00004651"/>
    </source>
</evidence>
<feature type="transmembrane region" description="Helical" evidence="7">
    <location>
        <begin position="340"/>
        <end position="370"/>
    </location>
</feature>
<evidence type="ECO:0000313" key="10">
    <source>
        <dbReference type="Proteomes" id="UP001237595"/>
    </source>
</evidence>
<keyword evidence="2" id="KW-0813">Transport</keyword>
<feature type="transmembrane region" description="Helical" evidence="7">
    <location>
        <begin position="315"/>
        <end position="334"/>
    </location>
</feature>
<protein>
    <submittedName>
        <fullName evidence="9">MFS transporter</fullName>
    </submittedName>
</protein>
<organism evidence="9 10">
    <name type="scientific">Saccharopolyspora ipomoeae</name>
    <dbReference type="NCBI Taxonomy" id="3042027"/>
    <lineage>
        <taxon>Bacteria</taxon>
        <taxon>Bacillati</taxon>
        <taxon>Actinomycetota</taxon>
        <taxon>Actinomycetes</taxon>
        <taxon>Pseudonocardiales</taxon>
        <taxon>Pseudonocardiaceae</taxon>
        <taxon>Saccharopolyspora</taxon>
    </lineage>
</organism>
<evidence type="ECO:0000313" key="9">
    <source>
        <dbReference type="EMBL" id="MDI2027520.1"/>
    </source>
</evidence>
<keyword evidence="3" id="KW-1003">Cell membrane</keyword>
<dbReference type="PANTHER" id="PTHR43045">
    <property type="entry name" value="SHIKIMATE TRANSPORTER"/>
    <property type="match status" value="1"/>
</dbReference>
<reference evidence="9 10" key="1">
    <citation type="submission" date="2023-04" db="EMBL/GenBank/DDBJ databases">
        <title>Draft genome sequence of Saccharopolyspora sp. TS4A08 isolated from sweet potato rhizospheric soil.</title>
        <authorList>
            <person name="Suksaard P."/>
            <person name="Duangmal K."/>
        </authorList>
    </citation>
    <scope>NUCLEOTIDE SEQUENCE [LARGE SCALE GENOMIC DNA]</scope>
    <source>
        <strain evidence="9 10">TS4A08</strain>
    </source>
</reference>
<comment type="caution">
    <text evidence="9">The sequence shown here is derived from an EMBL/GenBank/DDBJ whole genome shotgun (WGS) entry which is preliminary data.</text>
</comment>
<evidence type="ECO:0000256" key="7">
    <source>
        <dbReference type="SAM" id="Phobius"/>
    </source>
</evidence>
<dbReference type="Gene3D" id="1.20.1250.20">
    <property type="entry name" value="MFS general substrate transporter like domains"/>
    <property type="match status" value="2"/>
</dbReference>
<proteinExistence type="predicted"/>
<dbReference type="InterPro" id="IPR011701">
    <property type="entry name" value="MFS"/>
</dbReference>
<evidence type="ECO:0000256" key="5">
    <source>
        <dbReference type="ARBA" id="ARBA00022989"/>
    </source>
</evidence>
<dbReference type="EMBL" id="JASAOF010000001">
    <property type="protein sequence ID" value="MDI2027520.1"/>
    <property type="molecule type" value="Genomic_DNA"/>
</dbReference>
<keyword evidence="10" id="KW-1185">Reference proteome</keyword>
<feature type="transmembrane region" description="Helical" evidence="7">
    <location>
        <begin position="382"/>
        <end position="401"/>
    </location>
</feature>
<evidence type="ECO:0000256" key="2">
    <source>
        <dbReference type="ARBA" id="ARBA00022448"/>
    </source>
</evidence>
<dbReference type="Pfam" id="PF07690">
    <property type="entry name" value="MFS_1"/>
    <property type="match status" value="1"/>
</dbReference>
<dbReference type="PROSITE" id="PS50850">
    <property type="entry name" value="MFS"/>
    <property type="match status" value="1"/>
</dbReference>
<feature type="transmembrane region" description="Helical" evidence="7">
    <location>
        <begin position="163"/>
        <end position="183"/>
    </location>
</feature>
<evidence type="ECO:0000259" key="8">
    <source>
        <dbReference type="PROSITE" id="PS50850"/>
    </source>
</evidence>
<feature type="transmembrane region" description="Helical" evidence="7">
    <location>
        <begin position="407"/>
        <end position="429"/>
    </location>
</feature>
<evidence type="ECO:0000256" key="4">
    <source>
        <dbReference type="ARBA" id="ARBA00022692"/>
    </source>
</evidence>
<feature type="transmembrane region" description="Helical" evidence="7">
    <location>
        <begin position="61"/>
        <end position="85"/>
    </location>
</feature>
<feature type="transmembrane region" description="Helical" evidence="7">
    <location>
        <begin position="130"/>
        <end position="151"/>
    </location>
</feature>
<keyword evidence="5 7" id="KW-1133">Transmembrane helix</keyword>
<feature type="transmembrane region" description="Helical" evidence="7">
    <location>
        <begin position="23"/>
        <end position="41"/>
    </location>
</feature>
<feature type="domain" description="Major facilitator superfamily (MFS) profile" evidence="8">
    <location>
        <begin position="23"/>
        <end position="432"/>
    </location>
</feature>